<proteinExistence type="predicted"/>
<dbReference type="Proteomes" id="UP001055712">
    <property type="component" value="Unassembled WGS sequence"/>
</dbReference>
<dbReference type="OrthoDB" id="5952526at2759"/>
<evidence type="ECO:0000256" key="1">
    <source>
        <dbReference type="SAM" id="MobiDB-lite"/>
    </source>
</evidence>
<dbReference type="AlphaFoldDB" id="A0A9D4TJG4"/>
<evidence type="ECO:0000313" key="2">
    <source>
        <dbReference type="EMBL" id="KAI3427134.1"/>
    </source>
</evidence>
<feature type="compositionally biased region" description="Low complexity" evidence="1">
    <location>
        <begin position="104"/>
        <end position="136"/>
    </location>
</feature>
<feature type="compositionally biased region" description="Basic and acidic residues" evidence="1">
    <location>
        <begin position="209"/>
        <end position="218"/>
    </location>
</feature>
<reference evidence="2" key="2">
    <citation type="submission" date="2020-11" db="EMBL/GenBank/DDBJ databases">
        <authorList>
            <person name="Cecchin M."/>
            <person name="Marcolungo L."/>
            <person name="Rossato M."/>
            <person name="Girolomoni L."/>
            <person name="Cosentino E."/>
            <person name="Cuine S."/>
            <person name="Li-Beisson Y."/>
            <person name="Delledonne M."/>
            <person name="Ballottari M."/>
        </authorList>
    </citation>
    <scope>NUCLEOTIDE SEQUENCE</scope>
    <source>
        <strain evidence="2">211/11P</strain>
        <tissue evidence="2">Whole cell</tissue>
    </source>
</reference>
<feature type="region of interest" description="Disordered" evidence="1">
    <location>
        <begin position="1"/>
        <end position="23"/>
    </location>
</feature>
<feature type="region of interest" description="Disordered" evidence="1">
    <location>
        <begin position="395"/>
        <end position="419"/>
    </location>
</feature>
<comment type="caution">
    <text evidence="2">The sequence shown here is derived from an EMBL/GenBank/DDBJ whole genome shotgun (WGS) entry which is preliminary data.</text>
</comment>
<organism evidence="2 3">
    <name type="scientific">Chlorella vulgaris</name>
    <name type="common">Green alga</name>
    <dbReference type="NCBI Taxonomy" id="3077"/>
    <lineage>
        <taxon>Eukaryota</taxon>
        <taxon>Viridiplantae</taxon>
        <taxon>Chlorophyta</taxon>
        <taxon>core chlorophytes</taxon>
        <taxon>Trebouxiophyceae</taxon>
        <taxon>Chlorellales</taxon>
        <taxon>Chlorellaceae</taxon>
        <taxon>Chlorella clade</taxon>
        <taxon>Chlorella</taxon>
    </lineage>
</organism>
<dbReference type="EMBL" id="SIDB01000010">
    <property type="protein sequence ID" value="KAI3427134.1"/>
    <property type="molecule type" value="Genomic_DNA"/>
</dbReference>
<reference evidence="2" key="1">
    <citation type="journal article" date="2019" name="Plant J.">
        <title>Chlorella vulgaris genome assembly and annotation reveals the molecular basis for metabolic acclimation to high light conditions.</title>
        <authorList>
            <person name="Cecchin M."/>
            <person name="Marcolungo L."/>
            <person name="Rossato M."/>
            <person name="Girolomoni L."/>
            <person name="Cosentino E."/>
            <person name="Cuine S."/>
            <person name="Li-Beisson Y."/>
            <person name="Delledonne M."/>
            <person name="Ballottari M."/>
        </authorList>
    </citation>
    <scope>NUCLEOTIDE SEQUENCE</scope>
    <source>
        <strain evidence="2">211/11P</strain>
    </source>
</reference>
<accession>A0A9D4TJG4</accession>
<protein>
    <submittedName>
        <fullName evidence="2">Uncharacterized protein</fullName>
    </submittedName>
</protein>
<keyword evidence="3" id="KW-1185">Reference proteome</keyword>
<sequence length="419" mass="45538">MTASTLTAAAGPLHSQHESRPLPPLAHPLPFTLLPTAPSSWDPAAVSPTLNIRLDGCIVPSEASEQGARIAYSHAVVIDGFVEDCTRGQLLDFLLNGLEADADPQQQQHSPLQLQQQQGSNQQQQQQQQRQASLQPSDSARWEQRTTDMAGGAATWGVKQHVLQELAEGRLPALREVHARLCKLYPECDIAHLPTDAIQLAPSPHVLHSKQEGKEVQHNVKQQQQQQQRQQAEQEVPLPLAKRRKQGSEPPPPATEHCIEGTAAAAAGGCSSRHGPVDCSCFVANAAVAGDSFSYHVDADPTSFPDGSPWNEWRREWGAETLLLDGQTDGGVFVAPRPCRAVLLDQDILHRVSAPSAAAGNRPRFSLVWKLALLPRHPGQQLCLARPEWGPPASIGSAARVDAVKRQMAQEQRRKNQAS</sequence>
<feature type="region of interest" description="Disordered" evidence="1">
    <location>
        <begin position="103"/>
        <end position="143"/>
    </location>
</feature>
<name>A0A9D4TJG4_CHLVU</name>
<feature type="compositionally biased region" description="Low complexity" evidence="1">
    <location>
        <begin position="222"/>
        <end position="231"/>
    </location>
</feature>
<evidence type="ECO:0000313" key="3">
    <source>
        <dbReference type="Proteomes" id="UP001055712"/>
    </source>
</evidence>
<feature type="region of interest" description="Disordered" evidence="1">
    <location>
        <begin position="209"/>
        <end position="236"/>
    </location>
</feature>
<gene>
    <name evidence="2" type="ORF">D9Q98_007071</name>
</gene>